<proteinExistence type="predicted"/>
<feature type="region of interest" description="Disordered" evidence="2">
    <location>
        <begin position="122"/>
        <end position="141"/>
    </location>
</feature>
<keyword evidence="5" id="KW-1185">Reference proteome</keyword>
<feature type="non-terminal residue" evidence="4">
    <location>
        <position position="641"/>
    </location>
</feature>
<dbReference type="AlphaFoldDB" id="A0AAV2RIB3"/>
<keyword evidence="3" id="KW-0812">Transmembrane</keyword>
<sequence length="641" mass="72349">MESIAMESKPKVWVPPPTIPTLGHSVVYFYPTIKPEVVLVPILSCIFGLPVFVLLLILALRYRRKCIANNARTKISMKKGNRCKRDFGKNNSNLNSTHNNGKLGTFQEHGIKSTVVRFQGVPCDENTGGETSSSNTSGEVPALMRLAMKQQDEEEEESDRQPSEDEESGGDMWALDSALNSENNSEQSSSAGSPQHKKSLWHKALSRIQKSKKASNENGIGGENENTEIEEKPITSFRQLVLEATRKQKELDKSSEVNENTVVSEGETKTDSDNNMVNTLVKVEVEPENTPPKTFRQLILEYAKKQRELEKELENNTNEINETKQEDIKVKTDNSSIRSETFSCHSEKGAINETSFITTDTCKLPVSREFLSVGDKSGSTNRESDNVSILSSGHCECCSLKNNSIIINKEISTELCSNDSYKGDLTLSTSSFINENEQSLNYCSIDDFCDSSNISPFSDTVVYTKWPNTNYGCNIDRKQIKGEKQSFSRRSSIGEHMWNYNRKRRDTSVDKFKNENILMSGRPVRYSVTEFNLDKLFEEGTRSLAESEMSKKGYHRTTFDVTSNEIKGVEKEYRTFRTKNHIIDHTTKSKQNSSRITVDKRSSNSFEMPQCNELEAITVIPSTSREQIVSVKIEDKSNLQK</sequence>
<dbReference type="EMBL" id="CAXKWB010021714">
    <property type="protein sequence ID" value="CAL4123378.1"/>
    <property type="molecule type" value="Genomic_DNA"/>
</dbReference>
<keyword evidence="1" id="KW-0175">Coiled coil</keyword>
<feature type="compositionally biased region" description="Low complexity" evidence="2">
    <location>
        <begin position="177"/>
        <end position="193"/>
    </location>
</feature>
<feature type="region of interest" description="Disordered" evidence="2">
    <location>
        <begin position="86"/>
        <end position="105"/>
    </location>
</feature>
<name>A0AAV2RIB3_MEGNR</name>
<evidence type="ECO:0000313" key="5">
    <source>
        <dbReference type="Proteomes" id="UP001497623"/>
    </source>
</evidence>
<feature type="compositionally biased region" description="Low complexity" evidence="2">
    <location>
        <begin position="125"/>
        <end position="139"/>
    </location>
</feature>
<feature type="coiled-coil region" evidence="1">
    <location>
        <begin position="295"/>
        <end position="326"/>
    </location>
</feature>
<protein>
    <submittedName>
        <fullName evidence="4">Uncharacterized protein</fullName>
    </submittedName>
</protein>
<evidence type="ECO:0000256" key="3">
    <source>
        <dbReference type="SAM" id="Phobius"/>
    </source>
</evidence>
<feature type="region of interest" description="Disordered" evidence="2">
    <location>
        <begin position="149"/>
        <end position="232"/>
    </location>
</feature>
<evidence type="ECO:0000256" key="1">
    <source>
        <dbReference type="SAM" id="Coils"/>
    </source>
</evidence>
<evidence type="ECO:0000256" key="2">
    <source>
        <dbReference type="SAM" id="MobiDB-lite"/>
    </source>
</evidence>
<feature type="transmembrane region" description="Helical" evidence="3">
    <location>
        <begin position="37"/>
        <end position="60"/>
    </location>
</feature>
<organism evidence="4 5">
    <name type="scientific">Meganyctiphanes norvegica</name>
    <name type="common">Northern krill</name>
    <name type="synonym">Thysanopoda norvegica</name>
    <dbReference type="NCBI Taxonomy" id="48144"/>
    <lineage>
        <taxon>Eukaryota</taxon>
        <taxon>Metazoa</taxon>
        <taxon>Ecdysozoa</taxon>
        <taxon>Arthropoda</taxon>
        <taxon>Crustacea</taxon>
        <taxon>Multicrustacea</taxon>
        <taxon>Malacostraca</taxon>
        <taxon>Eumalacostraca</taxon>
        <taxon>Eucarida</taxon>
        <taxon>Euphausiacea</taxon>
        <taxon>Euphausiidae</taxon>
        <taxon>Meganyctiphanes</taxon>
    </lineage>
</organism>
<feature type="compositionally biased region" description="Acidic residues" evidence="2">
    <location>
        <begin position="152"/>
        <end position="169"/>
    </location>
</feature>
<reference evidence="4 5" key="1">
    <citation type="submission" date="2024-05" db="EMBL/GenBank/DDBJ databases">
        <authorList>
            <person name="Wallberg A."/>
        </authorList>
    </citation>
    <scope>NUCLEOTIDE SEQUENCE [LARGE SCALE GENOMIC DNA]</scope>
</reference>
<feature type="compositionally biased region" description="Basic residues" evidence="2">
    <location>
        <begin position="195"/>
        <end position="213"/>
    </location>
</feature>
<accession>A0AAV2RIB3</accession>
<feature type="region of interest" description="Disordered" evidence="2">
    <location>
        <begin position="248"/>
        <end position="273"/>
    </location>
</feature>
<keyword evidence="3" id="KW-0472">Membrane</keyword>
<gene>
    <name evidence="4" type="ORF">MNOR_LOCUS24043</name>
</gene>
<dbReference type="Proteomes" id="UP001497623">
    <property type="component" value="Unassembled WGS sequence"/>
</dbReference>
<comment type="caution">
    <text evidence="4">The sequence shown here is derived from an EMBL/GenBank/DDBJ whole genome shotgun (WGS) entry which is preliminary data.</text>
</comment>
<keyword evidence="3" id="KW-1133">Transmembrane helix</keyword>
<feature type="compositionally biased region" description="Low complexity" evidence="2">
    <location>
        <begin position="90"/>
        <end position="100"/>
    </location>
</feature>
<evidence type="ECO:0000313" key="4">
    <source>
        <dbReference type="EMBL" id="CAL4123378.1"/>
    </source>
</evidence>